<accession>A0A813IUJ3</accession>
<protein>
    <recommendedName>
        <fullName evidence="7">Mannosyltransferase</fullName>
    </recommendedName>
</protein>
<evidence type="ECO:0000313" key="3">
    <source>
        <dbReference type="EMBL" id="CAE8634912.1"/>
    </source>
</evidence>
<dbReference type="AlphaFoldDB" id="A0A813IUJ3"/>
<dbReference type="OrthoDB" id="412872at2759"/>
<feature type="chain" id="PRO_5036222124" description="Mannosyltransferase" evidence="2">
    <location>
        <begin position="19"/>
        <end position="402"/>
    </location>
</feature>
<feature type="compositionally biased region" description="Low complexity" evidence="1">
    <location>
        <begin position="373"/>
        <end position="386"/>
    </location>
</feature>
<dbReference type="Proteomes" id="UP000626109">
    <property type="component" value="Unassembled WGS sequence"/>
</dbReference>
<dbReference type="EMBL" id="CAJNNV010031181">
    <property type="protein sequence ID" value="CAE8634912.1"/>
    <property type="molecule type" value="Genomic_DNA"/>
</dbReference>
<feature type="region of interest" description="Disordered" evidence="1">
    <location>
        <begin position="357"/>
        <end position="402"/>
    </location>
</feature>
<dbReference type="EMBL" id="CAJNNW010014898">
    <property type="protein sequence ID" value="CAE8657110.1"/>
    <property type="molecule type" value="Genomic_DNA"/>
</dbReference>
<keyword evidence="6" id="KW-1185">Reference proteome</keyword>
<dbReference type="Proteomes" id="UP000654075">
    <property type="component" value="Unassembled WGS sequence"/>
</dbReference>
<comment type="caution">
    <text evidence="4">The sequence shown here is derived from an EMBL/GenBank/DDBJ whole genome shotgun (WGS) entry which is preliminary data.</text>
</comment>
<evidence type="ECO:0008006" key="7">
    <source>
        <dbReference type="Google" id="ProtNLM"/>
    </source>
</evidence>
<evidence type="ECO:0000313" key="6">
    <source>
        <dbReference type="Proteomes" id="UP000654075"/>
    </source>
</evidence>
<keyword evidence="2" id="KW-0732">Signal</keyword>
<evidence type="ECO:0000313" key="4">
    <source>
        <dbReference type="EMBL" id="CAE8657110.1"/>
    </source>
</evidence>
<proteinExistence type="predicted"/>
<gene>
    <name evidence="3" type="ORF">PGLA1383_LOCUS50529</name>
    <name evidence="4" type="ORF">PGLA2088_LOCUS12605</name>
</gene>
<organism evidence="4 5">
    <name type="scientific">Polarella glacialis</name>
    <name type="common">Dinoflagellate</name>
    <dbReference type="NCBI Taxonomy" id="89957"/>
    <lineage>
        <taxon>Eukaryota</taxon>
        <taxon>Sar</taxon>
        <taxon>Alveolata</taxon>
        <taxon>Dinophyceae</taxon>
        <taxon>Suessiales</taxon>
        <taxon>Suessiaceae</taxon>
        <taxon>Polarella</taxon>
    </lineage>
</organism>
<evidence type="ECO:0000256" key="2">
    <source>
        <dbReference type="SAM" id="SignalP"/>
    </source>
</evidence>
<evidence type="ECO:0000313" key="5">
    <source>
        <dbReference type="Proteomes" id="UP000626109"/>
    </source>
</evidence>
<sequence length="402" mass="44775">MPDFIWHLVHLCAGSTLAALREDDYYQSWCDYDYGRNRDWCDSWGIQRSEVMVDGHPPADLFVSLRLAPLLGACSCIFGHLCLPFQRGHPAPTSAGSVLSIACAMLDYRYPLQPTFGPMKSSANMVAWLSTMITSWERTSICALYVGMLLVFRSRGPQYRVCGMLLCATLCLQMPRCSNALLSVVVVISVWEKLHISQFGILYHKERNDLHLKLQHAWGHVAAAAGGELLMVSPNQVRFTHGSISFCFRNGDQLDSTISSMLAEDVLPEALPPLEVTLYQDNLYSLSNRRLFVLRILANHGLIKDIPVVRYDFRSSRVQHKREGQSKWERAFSTKNAGISVEAGVCGACGQRHSSKFAPRQMSTSPWPPQPPAAMMKPMAGKAAQPTVRKGSRARSATRAGR</sequence>
<reference evidence="4" key="1">
    <citation type="submission" date="2021-02" db="EMBL/GenBank/DDBJ databases">
        <authorList>
            <person name="Dougan E. K."/>
            <person name="Rhodes N."/>
            <person name="Thang M."/>
            <person name="Chan C."/>
        </authorList>
    </citation>
    <scope>NUCLEOTIDE SEQUENCE</scope>
</reference>
<feature type="signal peptide" evidence="2">
    <location>
        <begin position="1"/>
        <end position="18"/>
    </location>
</feature>
<name>A0A813IUJ3_POLGL</name>
<evidence type="ECO:0000256" key="1">
    <source>
        <dbReference type="SAM" id="MobiDB-lite"/>
    </source>
</evidence>